<dbReference type="EMBL" id="CAJPEV010003438">
    <property type="protein sequence ID" value="CAG0899754.1"/>
    <property type="molecule type" value="Genomic_DNA"/>
</dbReference>
<organism evidence="2">
    <name type="scientific">Darwinula stevensoni</name>
    <dbReference type="NCBI Taxonomy" id="69355"/>
    <lineage>
        <taxon>Eukaryota</taxon>
        <taxon>Metazoa</taxon>
        <taxon>Ecdysozoa</taxon>
        <taxon>Arthropoda</taxon>
        <taxon>Crustacea</taxon>
        <taxon>Oligostraca</taxon>
        <taxon>Ostracoda</taxon>
        <taxon>Podocopa</taxon>
        <taxon>Podocopida</taxon>
        <taxon>Darwinulocopina</taxon>
        <taxon>Darwinuloidea</taxon>
        <taxon>Darwinulidae</taxon>
        <taxon>Darwinula</taxon>
    </lineage>
</organism>
<feature type="compositionally biased region" description="Polar residues" evidence="1">
    <location>
        <begin position="174"/>
        <end position="191"/>
    </location>
</feature>
<evidence type="ECO:0000313" key="2">
    <source>
        <dbReference type="EMBL" id="CAD7251302.1"/>
    </source>
</evidence>
<dbReference type="AlphaFoldDB" id="A0A7R9ABT6"/>
<keyword evidence="3" id="KW-1185">Reference proteome</keyword>
<dbReference type="EMBL" id="LR902955">
    <property type="protein sequence ID" value="CAD7251302.1"/>
    <property type="molecule type" value="Genomic_DNA"/>
</dbReference>
<proteinExistence type="predicted"/>
<feature type="region of interest" description="Disordered" evidence="1">
    <location>
        <begin position="402"/>
        <end position="425"/>
    </location>
</feature>
<evidence type="ECO:0000256" key="1">
    <source>
        <dbReference type="SAM" id="MobiDB-lite"/>
    </source>
</evidence>
<gene>
    <name evidence="2" type="ORF">DSTB1V02_LOCUS11069</name>
</gene>
<feature type="compositionally biased region" description="Basic and acidic residues" evidence="1">
    <location>
        <begin position="457"/>
        <end position="481"/>
    </location>
</feature>
<protein>
    <submittedName>
        <fullName evidence="2">Uncharacterized protein</fullName>
    </submittedName>
</protein>
<accession>A0A7R9ABT6</accession>
<dbReference type="Proteomes" id="UP000677054">
    <property type="component" value="Unassembled WGS sequence"/>
</dbReference>
<feature type="compositionally biased region" description="Polar residues" evidence="1">
    <location>
        <begin position="110"/>
        <end position="126"/>
    </location>
</feature>
<feature type="region of interest" description="Disordered" evidence="1">
    <location>
        <begin position="455"/>
        <end position="481"/>
    </location>
</feature>
<reference evidence="2" key="1">
    <citation type="submission" date="2020-11" db="EMBL/GenBank/DDBJ databases">
        <authorList>
            <person name="Tran Van P."/>
        </authorList>
    </citation>
    <scope>NUCLEOTIDE SEQUENCE</scope>
</reference>
<name>A0A7R9ABT6_9CRUS</name>
<feature type="region of interest" description="Disordered" evidence="1">
    <location>
        <begin position="545"/>
        <end position="566"/>
    </location>
</feature>
<evidence type="ECO:0000313" key="3">
    <source>
        <dbReference type="Proteomes" id="UP000677054"/>
    </source>
</evidence>
<feature type="region of interest" description="Disordered" evidence="1">
    <location>
        <begin position="68"/>
        <end position="199"/>
    </location>
</feature>
<feature type="region of interest" description="Disordered" evidence="1">
    <location>
        <begin position="231"/>
        <end position="283"/>
    </location>
</feature>
<dbReference type="OrthoDB" id="6363485at2759"/>
<sequence>MGNCYSCKGKKAFTDIPAEERPEVNVKLMASTQEVQTLEGIAAQSGQEHRAGRMIPYSRIPGIPASNVGLPVASGRGGTTSRLKPPSPFQKLGLKPPEVISVPVQPKGTKPSSKIPSNSMVTSRGVSTVERRPNPRFGSRVVPKPLNGIPSCPPNSTGVGSRLRFYHNSLGDMNANSFEDLQNANSSSQPDVSKKPEINNEREKFFWSASKMGLPIPKRPVLKAADHLLPTSASSTTSTAGESDGSSLRSSVIGSSAASFESDVDAGGSKESSSGKDSGVVVPVLSRLPQKRLKPLCFPFPPTEENKPAPSGWKPSSLPSIVGPSKVGLRLSSLQPPTYGSRLPTSSGNLSFKPNTNIFQGAEIKSTDYQFPKPTKYRSGFVQFRSAKFEAKKLEASEKAIIPLPRPPTPNKMENTTQSTSPPMCMECSRIDQPPTGRMLIASTKNFCPEMNQQSLRNEEAKETQPDGADPSHTEVPGDHVIEKSCDTKLLTERTNERVRVTEDIISHKEKDEKVVNGIWPLLEGDEDETSKTLPLDEAPRVLRSRALMSPEKSISTESEGTDKSDAEFLIDDEIADQPELQVASDAETLSLASTQKFDEETLSVISGHSEAETLPTILYSRSDWPSPFPEGDTAHRWTEKRKLRSLSLSLSESPPHSSGGQRAGLHRLRRPLSLPPSPSPSTPPIPLAREELQHLLATYPSRKILGSVAGSLPELSLGGSCTRDEGGTILHSPTSFKMLLKSPRSSWDGRDQVVMDGATYRMMRLETTHLKLMLYNLQSVLQQAETLNPFDSKSSRGFSQLSTLAEQGPSEEEQALGTCEGTAPGTCGSATLGTNDETAKLRSQLLDAQRQILFQRQQLEERDKTIRLLQSQMTKYASQGGGGEPPTSCRFEAARFDRSRANAATQTERLRAVSTDRLLNAGPYVT</sequence>
<feature type="compositionally biased region" description="Polar residues" evidence="1">
    <location>
        <begin position="412"/>
        <end position="422"/>
    </location>
</feature>